<name>A0ABU1A481_9FLAO</name>
<reference evidence="2 3" key="1">
    <citation type="submission" date="2023-08" db="EMBL/GenBank/DDBJ databases">
        <title>Mesonia sp. MT50, isolated from deep-sea sediment of the Mariana Trench.</title>
        <authorList>
            <person name="Fu H."/>
        </authorList>
    </citation>
    <scope>NUCLEOTIDE SEQUENCE [LARGE SCALE GENOMIC DNA]</scope>
    <source>
        <strain evidence="2 3">MT50</strain>
    </source>
</reference>
<evidence type="ECO:0000313" key="2">
    <source>
        <dbReference type="EMBL" id="MDQ7918445.1"/>
    </source>
</evidence>
<protein>
    <submittedName>
        <fullName evidence="2">Uncharacterized protein</fullName>
    </submittedName>
</protein>
<proteinExistence type="predicted"/>
<evidence type="ECO:0000313" key="3">
    <source>
        <dbReference type="Proteomes" id="UP001230915"/>
    </source>
</evidence>
<keyword evidence="3" id="KW-1185">Reference proteome</keyword>
<gene>
    <name evidence="2" type="ORF">RBU60_12775</name>
</gene>
<dbReference type="RefSeq" id="WP_308865440.1">
    <property type="nucleotide sequence ID" value="NZ_JAVHUL010000044.1"/>
</dbReference>
<comment type="caution">
    <text evidence="2">The sequence shown here is derived from an EMBL/GenBank/DDBJ whole genome shotgun (WGS) entry which is preliminary data.</text>
</comment>
<feature type="region of interest" description="Disordered" evidence="1">
    <location>
        <begin position="209"/>
        <end position="252"/>
    </location>
</feature>
<feature type="compositionally biased region" description="Gly residues" evidence="1">
    <location>
        <begin position="210"/>
        <end position="223"/>
    </location>
</feature>
<organism evidence="2 3">
    <name type="scientific">Mesonia profundi</name>
    <dbReference type="NCBI Taxonomy" id="3070998"/>
    <lineage>
        <taxon>Bacteria</taxon>
        <taxon>Pseudomonadati</taxon>
        <taxon>Bacteroidota</taxon>
        <taxon>Flavobacteriia</taxon>
        <taxon>Flavobacteriales</taxon>
        <taxon>Flavobacteriaceae</taxon>
        <taxon>Mesonia</taxon>
    </lineage>
</organism>
<feature type="compositionally biased region" description="Low complexity" evidence="1">
    <location>
        <begin position="224"/>
        <end position="234"/>
    </location>
</feature>
<dbReference type="EMBL" id="JAVHUL010000044">
    <property type="protein sequence ID" value="MDQ7918445.1"/>
    <property type="molecule type" value="Genomic_DNA"/>
</dbReference>
<dbReference type="Proteomes" id="UP001230915">
    <property type="component" value="Unassembled WGS sequence"/>
</dbReference>
<sequence>MILSLTGCEKDDSFKEQAGDPQVNAIESGFNIEYVESSAISKNANLAKQLSKLLTTPENLMGKGERTELTLHTQIAKYISSEDGSYQSYTFHVSNTPDGVGLENILYASSDGGKSYRIYLLEYPYTEEKMMNSFLPFKPLDFKGEDITYYPLNEESKTASIDCTVLVQTYCQKDNHEDGFYPNGETCPAHQSTSVLECHVQFWGGMSSSGPGGSIGGNNGGSWPGHPNPSHTGSSGTGGAGNPSPGTEATSPLYLPMKSIVRKLGPYEDEAERDHIKEYLNDNPLLVLLIHMFLGNNPTSEQEALIRDFLDIHKVMPNAKLDRFVELNDIIQQNPWGLIQECAQQNGMDTQDYLDLYNHTIPQACQDRLDNFGAGYSNQPISDGNVPLANIDYYGVEITTYPDFDNDGNLDTESEIYQAFRENFTDLASGEEDDFQFTCDIPFNSTNTGDINWEFEPLTVQDGTDFISSNPISSILLIEADASGFLPTIATDDGAIMVSGFTNNDWTISTITTPENGSQPFSGNRQWGWIINQNGNLEFFTRAVDVASISTLLNIGASTECQQETYYDIAEATWQNLQQEIANWVNNNGGQATINTSETVRVKKEKIEEVLTDNESIDQILSNCN</sequence>
<evidence type="ECO:0000256" key="1">
    <source>
        <dbReference type="SAM" id="MobiDB-lite"/>
    </source>
</evidence>
<accession>A0ABU1A481</accession>